<dbReference type="Proteomes" id="UP000607653">
    <property type="component" value="Unassembled WGS sequence"/>
</dbReference>
<comment type="caution">
    <text evidence="1">The sequence shown here is derived from an EMBL/GenBank/DDBJ whole genome shotgun (WGS) entry which is preliminary data.</text>
</comment>
<keyword evidence="2" id="KW-1185">Reference proteome</keyword>
<protein>
    <submittedName>
        <fullName evidence="1">Uncharacterized protein</fullName>
    </submittedName>
</protein>
<reference evidence="1 2" key="1">
    <citation type="journal article" date="2020" name="Mol. Biol. Evol.">
        <title>Distinct Expression and Methylation Patterns for Genes with Different Fates following a Single Whole-Genome Duplication in Flowering Plants.</title>
        <authorList>
            <person name="Shi T."/>
            <person name="Rahmani R.S."/>
            <person name="Gugger P.F."/>
            <person name="Wang M."/>
            <person name="Li H."/>
            <person name="Zhang Y."/>
            <person name="Li Z."/>
            <person name="Wang Q."/>
            <person name="Van de Peer Y."/>
            <person name="Marchal K."/>
            <person name="Chen J."/>
        </authorList>
    </citation>
    <scope>NUCLEOTIDE SEQUENCE [LARGE SCALE GENOMIC DNA]</scope>
    <source>
        <tissue evidence="1">Leaf</tissue>
    </source>
</reference>
<gene>
    <name evidence="1" type="ORF">HUJ06_012552</name>
</gene>
<evidence type="ECO:0000313" key="1">
    <source>
        <dbReference type="EMBL" id="DAD33701.1"/>
    </source>
</evidence>
<organism evidence="1 2">
    <name type="scientific">Nelumbo nucifera</name>
    <name type="common">Sacred lotus</name>
    <dbReference type="NCBI Taxonomy" id="4432"/>
    <lineage>
        <taxon>Eukaryota</taxon>
        <taxon>Viridiplantae</taxon>
        <taxon>Streptophyta</taxon>
        <taxon>Embryophyta</taxon>
        <taxon>Tracheophyta</taxon>
        <taxon>Spermatophyta</taxon>
        <taxon>Magnoliopsida</taxon>
        <taxon>Proteales</taxon>
        <taxon>Nelumbonaceae</taxon>
        <taxon>Nelumbo</taxon>
    </lineage>
</organism>
<sequence length="115" mass="12858">MELSPWDGPGLQPVAQINESNNGLKFFLGFDPQWEVGRRTNIKKYCSCSREAVASGVCDVRGPPALSLSAFCNCKRQWAALPSASRFMSVEMQRKCFGRQTRRNLTVQNMPSLSL</sequence>
<name>A0A822YQ23_NELNU</name>
<accession>A0A822YQ23</accession>
<proteinExistence type="predicted"/>
<dbReference type="EMBL" id="DUZY01000003">
    <property type="protein sequence ID" value="DAD33701.1"/>
    <property type="molecule type" value="Genomic_DNA"/>
</dbReference>
<evidence type="ECO:0000313" key="2">
    <source>
        <dbReference type="Proteomes" id="UP000607653"/>
    </source>
</evidence>
<dbReference type="AlphaFoldDB" id="A0A822YQ23"/>